<dbReference type="PROSITE" id="PS50043">
    <property type="entry name" value="HTH_LUXR_2"/>
    <property type="match status" value="1"/>
</dbReference>
<evidence type="ECO:0000256" key="2">
    <source>
        <dbReference type="ARBA" id="ARBA00023125"/>
    </source>
</evidence>
<evidence type="ECO:0000256" key="3">
    <source>
        <dbReference type="ARBA" id="ARBA00023163"/>
    </source>
</evidence>
<keyword evidence="1" id="KW-0805">Transcription regulation</keyword>
<sequence>MPMDTLSSTQDKYYPQNNLSMNYKSYLKGNSLLLLANLLLFFHSNATHRIGGSIQADTTWNSVMYISLIGNLDQMNSMSKQMIIDISDINKDQFSFSTDYLPKENHLYRLHLSKKGDPPASLIIGGKDENHIFFIANSESDIYFNCKRSETLFGNVNIENSPQSRLLNEINSMLAYQDTASLYDSSLKRELLQNAMDEKLRQFADTCSYPLVALYALYKSNFESHIETNPGYYIHFLKKWEKERSPYFNEFRKKVSIKKTTNYYPLLFGILGLLIGVLLMGIISRQMKTPSKNILQELTIQERNIFALLQKGKSNKEISEELNISLSTVKSHINSIFSKLSIKSRKEVLDI</sequence>
<dbReference type="PANTHER" id="PTHR44688:SF16">
    <property type="entry name" value="DNA-BINDING TRANSCRIPTIONAL ACTIVATOR DEVR_DOSR"/>
    <property type="match status" value="1"/>
</dbReference>
<evidence type="ECO:0000256" key="4">
    <source>
        <dbReference type="SAM" id="Phobius"/>
    </source>
</evidence>
<reference evidence="6 7" key="1">
    <citation type="submission" date="2018-08" db="EMBL/GenBank/DDBJ databases">
        <title>Pallidiluteibacterium maritimus gen. nov., sp. nov., isolated from coastal sediment.</title>
        <authorList>
            <person name="Zhou L.Y."/>
        </authorList>
    </citation>
    <scope>NUCLEOTIDE SEQUENCE [LARGE SCALE GENOMIC DNA]</scope>
    <source>
        <strain evidence="6 7">XSD2</strain>
    </source>
</reference>
<dbReference type="InterPro" id="IPR036388">
    <property type="entry name" value="WH-like_DNA-bd_sf"/>
</dbReference>
<protein>
    <submittedName>
        <fullName evidence="6">LuxR family transcriptional regulator</fullName>
    </submittedName>
</protein>
<keyword evidence="7" id="KW-1185">Reference proteome</keyword>
<dbReference type="InterPro" id="IPR000792">
    <property type="entry name" value="Tscrpt_reg_LuxR_C"/>
</dbReference>
<dbReference type="Proteomes" id="UP000265926">
    <property type="component" value="Unassembled WGS sequence"/>
</dbReference>
<dbReference type="OrthoDB" id="9807565at2"/>
<dbReference type="PROSITE" id="PS00622">
    <property type="entry name" value="HTH_LUXR_1"/>
    <property type="match status" value="1"/>
</dbReference>
<dbReference type="PANTHER" id="PTHR44688">
    <property type="entry name" value="DNA-BINDING TRANSCRIPTIONAL ACTIVATOR DEVR_DOSR"/>
    <property type="match status" value="1"/>
</dbReference>
<dbReference type="InterPro" id="IPR016032">
    <property type="entry name" value="Sig_transdc_resp-reg_C-effctor"/>
</dbReference>
<evidence type="ECO:0000313" key="6">
    <source>
        <dbReference type="EMBL" id="RIJ49396.1"/>
    </source>
</evidence>
<dbReference type="CDD" id="cd06170">
    <property type="entry name" value="LuxR_C_like"/>
    <property type="match status" value="1"/>
</dbReference>
<feature type="domain" description="HTH luxR-type" evidence="5">
    <location>
        <begin position="291"/>
        <end position="351"/>
    </location>
</feature>
<proteinExistence type="predicted"/>
<organism evidence="6 7">
    <name type="scientific">Maribellus luteus</name>
    <dbReference type="NCBI Taxonomy" id="2305463"/>
    <lineage>
        <taxon>Bacteria</taxon>
        <taxon>Pseudomonadati</taxon>
        <taxon>Bacteroidota</taxon>
        <taxon>Bacteroidia</taxon>
        <taxon>Marinilabiliales</taxon>
        <taxon>Prolixibacteraceae</taxon>
        <taxon>Maribellus</taxon>
    </lineage>
</organism>
<keyword evidence="4" id="KW-0472">Membrane</keyword>
<dbReference type="EMBL" id="QWGR01000003">
    <property type="protein sequence ID" value="RIJ49396.1"/>
    <property type="molecule type" value="Genomic_DNA"/>
</dbReference>
<name>A0A399SZD1_9BACT</name>
<gene>
    <name evidence="6" type="ORF">D1614_07600</name>
</gene>
<dbReference type="SMART" id="SM00421">
    <property type="entry name" value="HTH_LUXR"/>
    <property type="match status" value="1"/>
</dbReference>
<accession>A0A399SZD1</accession>
<evidence type="ECO:0000256" key="1">
    <source>
        <dbReference type="ARBA" id="ARBA00023015"/>
    </source>
</evidence>
<comment type="caution">
    <text evidence="6">The sequence shown here is derived from an EMBL/GenBank/DDBJ whole genome shotgun (WGS) entry which is preliminary data.</text>
</comment>
<dbReference type="GO" id="GO:0006355">
    <property type="term" value="P:regulation of DNA-templated transcription"/>
    <property type="evidence" value="ECO:0007669"/>
    <property type="project" value="InterPro"/>
</dbReference>
<dbReference type="PRINTS" id="PR00038">
    <property type="entry name" value="HTHLUXR"/>
</dbReference>
<evidence type="ECO:0000259" key="5">
    <source>
        <dbReference type="PROSITE" id="PS50043"/>
    </source>
</evidence>
<keyword evidence="3" id="KW-0804">Transcription</keyword>
<dbReference type="Pfam" id="PF00196">
    <property type="entry name" value="GerE"/>
    <property type="match status" value="1"/>
</dbReference>
<evidence type="ECO:0000313" key="7">
    <source>
        <dbReference type="Proteomes" id="UP000265926"/>
    </source>
</evidence>
<feature type="transmembrane region" description="Helical" evidence="4">
    <location>
        <begin position="263"/>
        <end position="283"/>
    </location>
</feature>
<keyword evidence="4" id="KW-1133">Transmembrane helix</keyword>
<dbReference type="AlphaFoldDB" id="A0A399SZD1"/>
<keyword evidence="4" id="KW-0812">Transmembrane</keyword>
<dbReference type="SUPFAM" id="SSF46894">
    <property type="entry name" value="C-terminal effector domain of the bipartite response regulators"/>
    <property type="match status" value="1"/>
</dbReference>
<dbReference type="GO" id="GO:0003677">
    <property type="term" value="F:DNA binding"/>
    <property type="evidence" value="ECO:0007669"/>
    <property type="project" value="UniProtKB-KW"/>
</dbReference>
<keyword evidence="2" id="KW-0238">DNA-binding</keyword>
<dbReference type="Gene3D" id="1.10.10.10">
    <property type="entry name" value="Winged helix-like DNA-binding domain superfamily/Winged helix DNA-binding domain"/>
    <property type="match status" value="1"/>
</dbReference>